<feature type="non-terminal residue" evidence="7">
    <location>
        <position position="1"/>
    </location>
</feature>
<keyword evidence="3" id="KW-0677">Repeat</keyword>
<dbReference type="PANTHER" id="PTHR13143">
    <property type="entry name" value="TETRATRICOPEPTIDE REPEAT PROTEIN 19"/>
    <property type="match status" value="1"/>
</dbReference>
<dbReference type="GO" id="GO:0005743">
    <property type="term" value="C:mitochondrial inner membrane"/>
    <property type="evidence" value="ECO:0007669"/>
    <property type="project" value="TreeGrafter"/>
</dbReference>
<dbReference type="InterPro" id="IPR011990">
    <property type="entry name" value="TPR-like_helical_dom_sf"/>
</dbReference>
<dbReference type="HOGENOM" id="CLU_814493_0_0_1"/>
<dbReference type="InterPro" id="IPR026000">
    <property type="entry name" value="Apc5_dom"/>
</dbReference>
<sequence>MSINVLLFKLWKKIPTIIRRSIDTIGHLGRIATENRCCNLSKPVVFIMQCTSLLQNNIALNQVNQYDVEENISHLMTLARIALEKGDTERATAILEMGIKICEDYGVYVALPYMYDILASISFAMGNMDKAEHLLVSAIEKLVQIGTSDNDNQLVDFQLRLARIDSAYENNDMAEIGFRDCLNKQKSKILGGDTSTKTGMLYVNVLFWYGLHKIRSNEHKNAKELITSAYDYSQKIKGLSPYEEMVILYTLADLHMQLGQNNLALENINSAILLCKSIGSTDMPRCYLKLAQIYVNLEIWPNARVYCEEAIKMASLFHDSAVMGEAEFVLQKIEKRQRKDE</sequence>
<evidence type="ECO:0000256" key="6">
    <source>
        <dbReference type="ARBA" id="ARBA00023128"/>
    </source>
</evidence>
<dbReference type="OrthoDB" id="5986190at2759"/>
<evidence type="ECO:0000256" key="3">
    <source>
        <dbReference type="ARBA" id="ARBA00022737"/>
    </source>
</evidence>
<comment type="similarity">
    <text evidence="2">Belongs to the TTC19 family.</text>
</comment>
<dbReference type="OMA" id="CVYDMLA"/>
<dbReference type="Pfam" id="PF12862">
    <property type="entry name" value="ANAPC5"/>
    <property type="match status" value="1"/>
</dbReference>
<dbReference type="SUPFAM" id="SSF48452">
    <property type="entry name" value="TPR-like"/>
    <property type="match status" value="2"/>
</dbReference>
<dbReference type="EMBL" id="KB734090">
    <property type="protein sequence ID" value="ENN83593.1"/>
    <property type="molecule type" value="Genomic_DNA"/>
</dbReference>
<evidence type="ECO:0000313" key="7">
    <source>
        <dbReference type="EMBL" id="ENN83593.1"/>
    </source>
</evidence>
<keyword evidence="5" id="KW-0809">Transit peptide</keyword>
<accession>N6TZN7</accession>
<dbReference type="PANTHER" id="PTHR13143:SF6">
    <property type="entry name" value="TETRATRICOPEPTIDE REPEAT PROTEIN 19, MITOCHONDRIAL"/>
    <property type="match status" value="1"/>
</dbReference>
<dbReference type="Gene3D" id="1.25.40.10">
    <property type="entry name" value="Tetratricopeptide repeat domain"/>
    <property type="match status" value="2"/>
</dbReference>
<proteinExistence type="inferred from homology"/>
<name>N6TZN7_DENPD</name>
<dbReference type="AlphaFoldDB" id="N6TZN7"/>
<evidence type="ECO:0000256" key="1">
    <source>
        <dbReference type="ARBA" id="ARBA00004173"/>
    </source>
</evidence>
<dbReference type="GO" id="GO:0034551">
    <property type="term" value="P:mitochondrial respiratory chain complex III assembly"/>
    <property type="evidence" value="ECO:0007669"/>
    <property type="project" value="InterPro"/>
</dbReference>
<comment type="subcellular location">
    <subcellularLocation>
        <location evidence="1">Mitochondrion</location>
    </subcellularLocation>
</comment>
<evidence type="ECO:0000256" key="2">
    <source>
        <dbReference type="ARBA" id="ARBA00008219"/>
    </source>
</evidence>
<evidence type="ECO:0000256" key="4">
    <source>
        <dbReference type="ARBA" id="ARBA00022803"/>
    </source>
</evidence>
<keyword evidence="4" id="KW-0802">TPR repeat</keyword>
<dbReference type="SMART" id="SM00028">
    <property type="entry name" value="TPR"/>
    <property type="match status" value="4"/>
</dbReference>
<dbReference type="InterPro" id="IPR019734">
    <property type="entry name" value="TPR_rpt"/>
</dbReference>
<dbReference type="InterPro" id="IPR040395">
    <property type="entry name" value="TTC19"/>
</dbReference>
<organism evidence="7">
    <name type="scientific">Dendroctonus ponderosae</name>
    <name type="common">Mountain pine beetle</name>
    <dbReference type="NCBI Taxonomy" id="77166"/>
    <lineage>
        <taxon>Eukaryota</taxon>
        <taxon>Metazoa</taxon>
        <taxon>Ecdysozoa</taxon>
        <taxon>Arthropoda</taxon>
        <taxon>Hexapoda</taxon>
        <taxon>Insecta</taxon>
        <taxon>Pterygota</taxon>
        <taxon>Neoptera</taxon>
        <taxon>Endopterygota</taxon>
        <taxon>Coleoptera</taxon>
        <taxon>Polyphaga</taxon>
        <taxon>Cucujiformia</taxon>
        <taxon>Curculionidae</taxon>
        <taxon>Scolytinae</taxon>
        <taxon>Dendroctonus</taxon>
    </lineage>
</organism>
<gene>
    <name evidence="7" type="ORF">YQE_00052</name>
</gene>
<keyword evidence="6" id="KW-0496">Mitochondrion</keyword>
<protein>
    <submittedName>
        <fullName evidence="7">Uncharacterized protein</fullName>
    </submittedName>
</protein>
<reference evidence="7" key="1">
    <citation type="journal article" date="2013" name="Genome Biol.">
        <title>Draft genome of the mountain pine beetle, Dendroctonus ponderosae Hopkins, a major forest pest.</title>
        <authorList>
            <person name="Keeling C.I."/>
            <person name="Yuen M.M."/>
            <person name="Liao N.Y."/>
            <person name="Docking T.R."/>
            <person name="Chan S.K."/>
            <person name="Taylor G.A."/>
            <person name="Palmquist D.L."/>
            <person name="Jackman S.D."/>
            <person name="Nguyen A."/>
            <person name="Li M."/>
            <person name="Henderson H."/>
            <person name="Janes J.K."/>
            <person name="Zhao Y."/>
            <person name="Pandoh P."/>
            <person name="Moore R."/>
            <person name="Sperling F.A."/>
            <person name="Huber D.P."/>
            <person name="Birol I."/>
            <person name="Jones S.J."/>
            <person name="Bohlmann J."/>
        </authorList>
    </citation>
    <scope>NUCLEOTIDE SEQUENCE</scope>
</reference>
<evidence type="ECO:0000256" key="5">
    <source>
        <dbReference type="ARBA" id="ARBA00022946"/>
    </source>
</evidence>